<name>A0A1F6AQ74_9BACT</name>
<comment type="caution">
    <text evidence="3">The sequence shown here is derived from an EMBL/GenBank/DDBJ whole genome shotgun (WGS) entry which is preliminary data.</text>
</comment>
<keyword evidence="1" id="KW-1133">Transmembrane helix</keyword>
<accession>A0A1F6AQ74</accession>
<keyword evidence="1" id="KW-0812">Transmembrane</keyword>
<reference evidence="3 4" key="1">
    <citation type="journal article" date="2016" name="Nat. Commun.">
        <title>Thousands of microbial genomes shed light on interconnected biogeochemical processes in an aquifer system.</title>
        <authorList>
            <person name="Anantharaman K."/>
            <person name="Brown C.T."/>
            <person name="Hug L.A."/>
            <person name="Sharon I."/>
            <person name="Castelle C.J."/>
            <person name="Probst A.J."/>
            <person name="Thomas B.C."/>
            <person name="Singh A."/>
            <person name="Wilkins M.J."/>
            <person name="Karaoz U."/>
            <person name="Brodie E.L."/>
            <person name="Williams K.H."/>
            <person name="Hubbard S.S."/>
            <person name="Banfield J.F."/>
        </authorList>
    </citation>
    <scope>NUCLEOTIDE SEQUENCE [LARGE SCALE GENOMIC DNA]</scope>
</reference>
<evidence type="ECO:0000313" key="4">
    <source>
        <dbReference type="Proteomes" id="UP000176609"/>
    </source>
</evidence>
<feature type="transmembrane region" description="Helical" evidence="1">
    <location>
        <begin position="31"/>
        <end position="48"/>
    </location>
</feature>
<keyword evidence="1" id="KW-0472">Membrane</keyword>
<dbReference type="PANTHER" id="PTHR31157:SF1">
    <property type="entry name" value="SCP DOMAIN-CONTAINING PROTEIN"/>
    <property type="match status" value="1"/>
</dbReference>
<dbReference type="InterPro" id="IPR035940">
    <property type="entry name" value="CAP_sf"/>
</dbReference>
<protein>
    <recommendedName>
        <fullName evidence="2">SCP domain-containing protein</fullName>
    </recommendedName>
</protein>
<evidence type="ECO:0000313" key="3">
    <source>
        <dbReference type="EMBL" id="OGG26642.1"/>
    </source>
</evidence>
<dbReference type="Proteomes" id="UP000176609">
    <property type="component" value="Unassembled WGS sequence"/>
</dbReference>
<evidence type="ECO:0000259" key="2">
    <source>
        <dbReference type="Pfam" id="PF00188"/>
    </source>
</evidence>
<dbReference type="Pfam" id="PF00188">
    <property type="entry name" value="CAP"/>
    <property type="match status" value="1"/>
</dbReference>
<feature type="transmembrane region" description="Helical" evidence="1">
    <location>
        <begin position="274"/>
        <end position="295"/>
    </location>
</feature>
<dbReference type="EMBL" id="MFJR01000007">
    <property type="protein sequence ID" value="OGG26642.1"/>
    <property type="molecule type" value="Genomic_DNA"/>
</dbReference>
<dbReference type="SUPFAM" id="SSF55797">
    <property type="entry name" value="PR-1-like"/>
    <property type="match status" value="1"/>
</dbReference>
<feature type="transmembrane region" description="Helical" evidence="1">
    <location>
        <begin position="242"/>
        <end position="262"/>
    </location>
</feature>
<dbReference type="AlphaFoldDB" id="A0A1F6AQ74"/>
<dbReference type="CDD" id="cd05379">
    <property type="entry name" value="CAP_bacterial"/>
    <property type="match status" value="1"/>
</dbReference>
<evidence type="ECO:0000256" key="1">
    <source>
        <dbReference type="SAM" id="Phobius"/>
    </source>
</evidence>
<organism evidence="3 4">
    <name type="scientific">Candidatus Gottesmanbacteria bacterium RIFCSPLOWO2_01_FULL_39_12b</name>
    <dbReference type="NCBI Taxonomy" id="1798388"/>
    <lineage>
        <taxon>Bacteria</taxon>
        <taxon>Candidatus Gottesmaniibacteriota</taxon>
    </lineage>
</organism>
<gene>
    <name evidence="3" type="ORF">A2960_00525</name>
</gene>
<dbReference type="PANTHER" id="PTHR31157">
    <property type="entry name" value="SCP DOMAIN-CONTAINING PROTEIN"/>
    <property type="match status" value="1"/>
</dbReference>
<proteinExistence type="predicted"/>
<feature type="domain" description="SCP" evidence="2">
    <location>
        <begin position="68"/>
        <end position="186"/>
    </location>
</feature>
<sequence>MYLKANNFLRHYFYPHESNNYKARTLHTSAIVFYITLLLVFQLIPGFIKFTQPNVLGYATNITLNSVLDLVNRERTKNNLAPLSLSPQLTTAATQKAADMFTKNYWAHVSPTGVSPWQFITSSGYSYLYAGENLAKSFSSSEEVVAAWMNSPTHKANILKSEYSDIGLAVMNGSLNGEETTLVVQEFGTKVNKEPISKKTVSENVKDNLVKEVEPVIQTGSVSQAGDTTAKAVFPFRISKTMSLIITEFMLVILFLDSLYMWKYKTSRLSSRSLAHIIFFLSLIGAIGMTGIGVVL</sequence>
<dbReference type="InterPro" id="IPR014044">
    <property type="entry name" value="CAP_dom"/>
</dbReference>
<dbReference type="Gene3D" id="3.40.33.10">
    <property type="entry name" value="CAP"/>
    <property type="match status" value="1"/>
</dbReference>